<dbReference type="AlphaFoldDB" id="A0A1E5XMU6"/>
<evidence type="ECO:0000313" key="2">
    <source>
        <dbReference type="EMBL" id="OEO29922.1"/>
    </source>
</evidence>
<proteinExistence type="predicted"/>
<dbReference type="EMBL" id="LAJE02000244">
    <property type="protein sequence ID" value="OEO29922.1"/>
    <property type="molecule type" value="Genomic_DNA"/>
</dbReference>
<dbReference type="GO" id="GO:0003824">
    <property type="term" value="F:catalytic activity"/>
    <property type="evidence" value="ECO:0007669"/>
    <property type="project" value="UniProtKB-ARBA"/>
</dbReference>
<keyword evidence="3" id="KW-1185">Reference proteome</keyword>
<gene>
    <name evidence="2" type="ORF">VW23_023580</name>
</gene>
<reference evidence="2 3" key="1">
    <citation type="journal article" date="2015" name="Genome Announc.">
        <title>Genome Assemblies of Three Soil-Associated Devosia species: D. insulae, D. limi, and D. soli.</title>
        <authorList>
            <person name="Hassan Y.I."/>
            <person name="Lepp D."/>
            <person name="Zhou T."/>
        </authorList>
    </citation>
    <scope>NUCLEOTIDE SEQUENCE [LARGE SCALE GENOMIC DNA]</scope>
    <source>
        <strain evidence="2 3">DS-56</strain>
    </source>
</reference>
<protein>
    <recommendedName>
        <fullName evidence="1">Carbohydrate kinase PfkB domain-containing protein</fullName>
    </recommendedName>
</protein>
<name>A0A1E5XMU6_9HYPH</name>
<accession>A0A1E5XMU6</accession>
<dbReference type="PANTHER" id="PTHR47098:SF2">
    <property type="entry name" value="PROTEIN MAK32"/>
    <property type="match status" value="1"/>
</dbReference>
<dbReference type="Proteomes" id="UP000095463">
    <property type="component" value="Unassembled WGS sequence"/>
</dbReference>
<dbReference type="Pfam" id="PF00294">
    <property type="entry name" value="PfkB"/>
    <property type="match status" value="1"/>
</dbReference>
<dbReference type="InterPro" id="IPR011611">
    <property type="entry name" value="PfkB_dom"/>
</dbReference>
<dbReference type="OrthoDB" id="9813569at2"/>
<dbReference type="RefSeq" id="WP_069910812.1">
    <property type="nucleotide sequence ID" value="NZ_LAJE02000244.1"/>
</dbReference>
<dbReference type="SUPFAM" id="SSF53613">
    <property type="entry name" value="Ribokinase-like"/>
    <property type="match status" value="1"/>
</dbReference>
<comment type="caution">
    <text evidence="2">The sequence shown here is derived from an EMBL/GenBank/DDBJ whole genome shotgun (WGS) entry which is preliminary data.</text>
</comment>
<dbReference type="PANTHER" id="PTHR47098">
    <property type="entry name" value="PROTEIN MAK32"/>
    <property type="match status" value="1"/>
</dbReference>
<organism evidence="2 3">
    <name type="scientific">Devosia insulae DS-56</name>
    <dbReference type="NCBI Taxonomy" id="1116389"/>
    <lineage>
        <taxon>Bacteria</taxon>
        <taxon>Pseudomonadati</taxon>
        <taxon>Pseudomonadota</taxon>
        <taxon>Alphaproteobacteria</taxon>
        <taxon>Hyphomicrobiales</taxon>
        <taxon>Devosiaceae</taxon>
        <taxon>Devosia</taxon>
    </lineage>
</organism>
<evidence type="ECO:0000259" key="1">
    <source>
        <dbReference type="Pfam" id="PF00294"/>
    </source>
</evidence>
<dbReference type="InterPro" id="IPR029056">
    <property type="entry name" value="Ribokinase-like"/>
</dbReference>
<sequence length="307" mass="32421">MADGADIIVGAVLMDNIVYADGSRRDDIPGGAGLYALAGAALFSDFAVLVTGTGRDLPQTFGPWLDRNGMTTRGLRFADDHAPRNIMRYLDERTRTEAPVYGAEHFRKIEPTAADIARVITGARSLFIFRNLDPAFWAETLPLLAAHRPLTLWEIALDACLPENRARIEELARQVDALSINLEETALIYGAADEATLIARLRAIGTGTVFLRAGARGSFVITRGAVRFVPSLPVAPTDVTGGGNAYGGAALVGLAQGLSPERAGAMGTVAARLAISQYGPPEAGAATTRTAAAALVAELMTMLEQTT</sequence>
<dbReference type="Gene3D" id="3.40.1190.20">
    <property type="match status" value="1"/>
</dbReference>
<evidence type="ECO:0000313" key="3">
    <source>
        <dbReference type="Proteomes" id="UP000095463"/>
    </source>
</evidence>
<feature type="domain" description="Carbohydrate kinase PfkB" evidence="1">
    <location>
        <begin position="25"/>
        <end position="280"/>
    </location>
</feature>